<name>A0A6H5G001_9HEMI</name>
<accession>A0A6H5G001</accession>
<reference evidence="1 2" key="1">
    <citation type="submission" date="2020-02" db="EMBL/GenBank/DDBJ databases">
        <authorList>
            <person name="Ferguson B K."/>
        </authorList>
    </citation>
    <scope>NUCLEOTIDE SEQUENCE [LARGE SCALE GENOMIC DNA]</scope>
</reference>
<keyword evidence="2" id="KW-1185">Reference proteome</keyword>
<dbReference type="OrthoDB" id="5046242at2759"/>
<dbReference type="EMBL" id="CADCXU010003370">
    <property type="protein sequence ID" value="CAA9995484.1"/>
    <property type="molecule type" value="Genomic_DNA"/>
</dbReference>
<dbReference type="Proteomes" id="UP000479000">
    <property type="component" value="Unassembled WGS sequence"/>
</dbReference>
<dbReference type="AlphaFoldDB" id="A0A6H5G001"/>
<evidence type="ECO:0000313" key="1">
    <source>
        <dbReference type="EMBL" id="CAA9995484.1"/>
    </source>
</evidence>
<feature type="non-terminal residue" evidence="1">
    <location>
        <position position="109"/>
    </location>
</feature>
<sequence>MVSSNSSLLPHAQNLTPCAHVYFRDTLRPSRFFGLRRFEELAREKIKDPATLKAFTDWLVKFECTIEGCDRLSEPSINGLTHYKTCDGDATLCWKQGGYNNIVNILLVR</sequence>
<organism evidence="1 2">
    <name type="scientific">Nesidiocoris tenuis</name>
    <dbReference type="NCBI Taxonomy" id="355587"/>
    <lineage>
        <taxon>Eukaryota</taxon>
        <taxon>Metazoa</taxon>
        <taxon>Ecdysozoa</taxon>
        <taxon>Arthropoda</taxon>
        <taxon>Hexapoda</taxon>
        <taxon>Insecta</taxon>
        <taxon>Pterygota</taxon>
        <taxon>Neoptera</taxon>
        <taxon>Paraneoptera</taxon>
        <taxon>Hemiptera</taxon>
        <taxon>Heteroptera</taxon>
        <taxon>Panheteroptera</taxon>
        <taxon>Cimicomorpha</taxon>
        <taxon>Miridae</taxon>
        <taxon>Dicyphina</taxon>
        <taxon>Nesidiocoris</taxon>
    </lineage>
</organism>
<protein>
    <submittedName>
        <fullName evidence="1">Uncharacterized protein</fullName>
    </submittedName>
</protein>
<evidence type="ECO:0000313" key="2">
    <source>
        <dbReference type="Proteomes" id="UP000479000"/>
    </source>
</evidence>
<gene>
    <name evidence="1" type="ORF">NTEN_LOCUS2275</name>
</gene>
<proteinExistence type="predicted"/>